<dbReference type="SUPFAM" id="SSF75005">
    <property type="entry name" value="Arabinanase/levansucrase/invertase"/>
    <property type="match status" value="2"/>
</dbReference>
<dbReference type="PANTHER" id="PTHR38537">
    <property type="entry name" value="JITTERBUG, ISOFORM N"/>
    <property type="match status" value="1"/>
</dbReference>
<dbReference type="Pfam" id="PF00251">
    <property type="entry name" value="Glyco_hydro_32N"/>
    <property type="match status" value="2"/>
</dbReference>
<feature type="repeat" description="Filamin" evidence="13">
    <location>
        <begin position="2402"/>
        <end position="2477"/>
    </location>
</feature>
<dbReference type="SMART" id="SM00020">
    <property type="entry name" value="Tryp_SPc"/>
    <property type="match status" value="1"/>
</dbReference>
<feature type="repeat" description="Filamin" evidence="13">
    <location>
        <begin position="2117"/>
        <end position="2210"/>
    </location>
</feature>
<dbReference type="Gene3D" id="2.60.40.10">
    <property type="entry name" value="Immunoglobulins"/>
    <property type="match status" value="19"/>
</dbReference>
<name>A0AAN9Y6S5_9HEMI</name>
<dbReference type="InterPro" id="IPR044801">
    <property type="entry name" value="Filamin"/>
</dbReference>
<dbReference type="PROSITE" id="PS00135">
    <property type="entry name" value="TRYPSIN_SER"/>
    <property type="match status" value="1"/>
</dbReference>
<dbReference type="InterPro" id="IPR001298">
    <property type="entry name" value="Filamin/ABP280_rpt"/>
</dbReference>
<comment type="similarity">
    <text evidence="2">Belongs to the arrestin family.</text>
</comment>
<dbReference type="SUPFAM" id="SSF49899">
    <property type="entry name" value="Concanavalin A-like lectins/glucanases"/>
    <property type="match status" value="1"/>
</dbReference>
<dbReference type="InterPro" id="IPR013148">
    <property type="entry name" value="Glyco_hydro_32_N"/>
</dbReference>
<feature type="compositionally biased region" description="Low complexity" evidence="15">
    <location>
        <begin position="195"/>
        <end position="211"/>
    </location>
</feature>
<dbReference type="Gene3D" id="2.60.40.640">
    <property type="match status" value="1"/>
</dbReference>
<dbReference type="InterPro" id="IPR014753">
    <property type="entry name" value="Arrestin_N"/>
</dbReference>
<feature type="repeat" description="Filamin" evidence="13">
    <location>
        <begin position="3405"/>
        <end position="3498"/>
    </location>
</feature>
<feature type="compositionally biased region" description="Polar residues" evidence="15">
    <location>
        <begin position="82"/>
        <end position="95"/>
    </location>
</feature>
<dbReference type="InterPro" id="IPR000698">
    <property type="entry name" value="Arrestin"/>
</dbReference>
<evidence type="ECO:0000256" key="9">
    <source>
        <dbReference type="ARBA" id="ARBA00023157"/>
    </source>
</evidence>
<feature type="repeat" description="Filamin" evidence="13">
    <location>
        <begin position="2944"/>
        <end position="3023"/>
    </location>
</feature>
<dbReference type="GO" id="GO:0051015">
    <property type="term" value="F:actin filament binding"/>
    <property type="evidence" value="ECO:0007669"/>
    <property type="project" value="InterPro"/>
</dbReference>
<feature type="compositionally biased region" description="Pro residues" evidence="15">
    <location>
        <begin position="133"/>
        <end position="179"/>
    </location>
</feature>
<dbReference type="FunFam" id="2.60.40.10:FF:001473">
    <property type="entry name" value="Jitterbug, isoform C"/>
    <property type="match status" value="1"/>
</dbReference>
<dbReference type="PRINTS" id="PR00309">
    <property type="entry name" value="ARRESTIN"/>
</dbReference>
<evidence type="ECO:0000256" key="1">
    <source>
        <dbReference type="ARBA" id="ARBA00004613"/>
    </source>
</evidence>
<dbReference type="GO" id="GO:0016028">
    <property type="term" value="C:rhabdomere"/>
    <property type="evidence" value="ECO:0007669"/>
    <property type="project" value="UniProtKB-ARBA"/>
</dbReference>
<comment type="similarity">
    <text evidence="4">Belongs to the glycosyl hydrolase 32 family.</text>
</comment>
<dbReference type="SMART" id="SM00640">
    <property type="entry name" value="Glyco_32"/>
    <property type="match status" value="2"/>
</dbReference>
<dbReference type="Pfam" id="PF08244">
    <property type="entry name" value="Glyco_hydro_32C"/>
    <property type="match status" value="1"/>
</dbReference>
<dbReference type="Proteomes" id="UP001367676">
    <property type="component" value="Unassembled WGS sequence"/>
</dbReference>
<keyword evidence="9" id="KW-1015">Disulfide bond</keyword>
<keyword evidence="14" id="KW-0720">Serine protease</keyword>
<dbReference type="InterPro" id="IPR023296">
    <property type="entry name" value="Glyco_hydro_beta-prop_sf"/>
</dbReference>
<evidence type="ECO:0000256" key="14">
    <source>
        <dbReference type="RuleBase" id="RU363034"/>
    </source>
</evidence>
<evidence type="ECO:0000256" key="5">
    <source>
        <dbReference type="ARBA" id="ARBA00022525"/>
    </source>
</evidence>
<dbReference type="SMART" id="SM01017">
    <property type="entry name" value="Arrestin_C"/>
    <property type="match status" value="1"/>
</dbReference>
<evidence type="ECO:0000256" key="3">
    <source>
        <dbReference type="ARBA" id="ARBA00009238"/>
    </source>
</evidence>
<dbReference type="InterPro" id="IPR018114">
    <property type="entry name" value="TRYPSIN_HIS"/>
</dbReference>
<feature type="repeat" description="Filamin" evidence="13">
    <location>
        <begin position="2745"/>
        <end position="2836"/>
    </location>
</feature>
<evidence type="ECO:0000313" key="17">
    <source>
        <dbReference type="EMBL" id="KAK7595215.1"/>
    </source>
</evidence>
<feature type="repeat" description="Filamin" evidence="13">
    <location>
        <begin position="2043"/>
        <end position="2119"/>
    </location>
</feature>
<proteinExistence type="inferred from homology"/>
<comment type="caution">
    <text evidence="17">The sequence shown here is derived from an EMBL/GenBank/DDBJ whole genome shotgun (WGS) entry which is preliminary data.</text>
</comment>
<sequence length="3725" mass="408683">MPPACFSSDGGYGICIPFQQCYMYLKMKALLQYKNIFVRAQDPCTYPTSADVQEIGVCCRDLQFSDPSGGGQYPDYPPFYPQNPTAPEGTPTNEFPTYADPLQPVNWPPPLPTHPSTNRPPSYWPPTQATRPTYPPGPGKPPPPTPIYPPGIKPTTKPPYKPPYKPPFTKPPYKPPVTQRPPWTKPTIRPPMSIPTMKPTTRPTSKPPTVTYPTTESELEDINYSECGIKNGNQDQERIVGGHKADPGEWPWMAAIMTNGRLFCGGSLIDSVHILTAAHCVAHMSPWDIAKMKVHLGDYDIKSKADGEHVERLVMKVVRHAGFDPQTLYNDIAVLTLDTPVPFSRNIRPICLPAGKTAYSSRRATVIGWGSLKEMGPAPSVLQEVNIPIWDNQNCKRKYGPAAPGGIIDSFLCAGEPNRDSCSGDSGGPLMVNDGKWQQVGIVSWGIGCGKGQFPGKVTVYLGKRDFIDHCDGNVDPVEGVISVEKDYLKGRKIYGQLITTYRYGREEDEVMGIKFSKVIPLAVAQVVPPEQEKTQITKLQQRLLDKLGGNAYPFYFKFPSTAPSSVVLLSGDPSDKSKPLGVEYRVRAFVGESADDPGHKRSTVSLAVKKLQFAPIERLDRLPSATASKSFTFSQGRVTMEITLSKEVYYHGESITATLTVTNNSRKTVKNLKLHVMQHVELTMVTTQLVNNVASIETREGCPITPGHSLVKDFSLTPLATYNADKRGVALDGYLKDDGVNLASSTITPVGKAADSLGVVVTYTVRGKIGFGTLGGELLADVPLKLVHRDSIGTKSQAKERQAKGSQGGLQRLRSVDRAHYENSLYAGDDEENIVFEDFARARMTVIDTIQLVQSLRSFLPPPHITVSSWKNEDKHNRIDRKSMSCGTNAMLSTSTASNANNVTLSIDESNGNPSHVLLASITLVLANGHKNFINSPVTYRPNKGWINDPNGLVRVDGSYHLFYQYSPDSDTPQNLCWGHAISNDLVNWQDKGVALPYNPATKEQRYTGSAVYDRNNSSGLGKNGSPVVAIYTSNYAENSTFPDGSPVTAGTQCQSLAFSQDRGVTWQTYHENPVIRYPPPQYAQHFNDFRDPKVFWYKPQNKWVMVVSLPTLRKALLYSSSNLKNWTYMSEFSSKNAPVHAIWECPDLYRIEVFQQNESKWILSVSMQSEANLDGMYYFIGHFDGIKFVEDENKIGAFKRLDFGSDFYAGATWNNVGTRRLQIGWVNNVDYATKITKKYRGTLSTVRELGIIKKGNEYKLIQKPIENVYNYVKWVHNYTKAGVENGIEMNKDNSYNFIVNILSKDATETSFSLVVEDELRNEEAKIHYDYGNKTISIEKLNMDPNAHNRVMHSAKFDPGLEIILNIFVDANTLTVFCNYGELVFTELLVTDSKIRMLRLHKGSTAEVFHLRHKAVITNRHAYNETQWRIPQMEIVAITFKMCQFICLNNSINVNPDAYALPVTISAILAARNPNTNTDINSVLTYTPKKGWINDPNGLIFVNGVYHLFYQYNPAANFPQNICWGHAVSSDLVDWRDEGVAIPYNERDKESVFSGNAVIDKANSSRLGLSSNPIVAFWTGFFNDTVLLPDGWSSPNATQAQNMAYSRDGGQTWLKYDGNPIIRQPPDNYTDEFWSFRDPFVFWYQPHGKWVMTLVLSNLRKAVWYSSKNLIDWTYTGQFEWKHSPQGEWECPALVEFKVRNTSERKWVLILSTNPGGRAGGSGMHYHIGHFDGFTFHKDDYQKSTIDWFDYGADCYAGVMWGNLPDNRMIMSVWNNNWDYGPRMGSTYKGGISSRELTLVKMNEEYKLLQSPIWQLSKYVRKEYTLTNVQLKLGMIMIRNKAYKINLVIKGADKSDFSFLIEDGVKNVIARIYYTYRHNVFCIERVSPDSAKAGERENHCIDLTVGSELKMEILIDNYVLTVFLQEESPRQLLVMTSGTVGPKMSVIGEKVRLVPANQVAEFQILAVGFKRNDIRACVLSPSKRNVPTTVHAERNPGAFRIEFVPTEVGSHLLDISVAGDKLIGGPLVAKVYNSEHIHVTDVENGVVGEPCQFKVDASEAGEGQLEISINEGEVPNHVTVIGGGRCLVSFTPVHPKPHFIDIKFNGEIVSGCPFVCSVSDTSRVSVNFDSLELIPVNQVARFHMTVDNSAPAELSVAVAGPTGELPVNVTGTVHTGFTAEFVPQQVGQHKLSVEYNGHPLYGTPFICKVYDAKQVIVGNVPRGHVGNTLQFSVDASEAGEGNLEITINSRGTNIPTQVHPQRNAKFTVSFVPIEPTDHVISINFNKEPVPGSPFIASVSGDFPLVNGTALTCAPVGTTSYFTISNVSGNLEDVEVNIEGPNGQSIPALVKDTGKQTFRVEFCPKFVGEHKICVSYKKVPMAGSPFSCKVYDVNAIKVKPASNGTVGQSVTFIIETSQAGPGNLEVTVNGGNVATSAQGQGPHTYAISFVPKQTIIHKVDLRFNGMNVPGSPFTCTITEAPRVILSTEDKVPVHKPTKFIIESEPSMGAPKVQVLSPNRSHVPVQVLPVDSNGKHSAQFIPQDVGDHSVEVKLNGNHVEGSPFLIKAYDASKVRVTDINSGFVDSPVYFTINASQAGAGNLEIIVSVNGCNVPNYVQSEGNAKFRVNFKPREAAPHSLSVRFNGEPVPGSPFTCKIFKADHIIANESGLKTCHVNRPASIAIDSPSDSAVCKVTVVAPNGHQLPIDSSIKVDKKIVTKFTPIEVGHHIINVEIDGNPIKGSPFVCNVYNVEKIKVTGLGTAKVGKPVTFSVDATEAGEGTLELVISTEHSTVKAEVVACSRGLYDVTFVPHQLLPHFVNISFNEESLPGSPFCCDVVEVPNKKNNVATAKGEGLSHVVLGSTAYFEVNPHSNEHGPIEAQVTGPDGKPLPTAMEKLESGLYRVKYKPMLVGNHKVTILQRKQPITKQPWNVEVFDPSKVRMFDLSDAFCDQPATFKIDTRGAGNGALTLNIKAAGSEVKHTIRELETPGVYQVVYHPQVPIPHRIQVKFNNIYISGSPLELTVNDPAIGQDVCAIGLGLYQSRANHITSFTIYTAGYPHHDFDVVITGPQGNAVPVRCYQQKDGNLLTEFTATNAGGYKIDVLHGSRPIRGSPFLCHVYDASKVRIDNKLVPSSTVTVNDNIIFKLLRKNAGFAELDVTVRSPLGQDLPLTVKSIGSDVDLIELCPSVPGNYCFHITYGGDPIPDSPLTFSVIDSGVARAWGPGLSKAQMDTPSKFFVSARGISMQGKPVVQITGPNRSVVRSSVVPAKSGNDGEYEVTFTPDVVGTYDIDIIWNGKHIPGSPYRCYVVNVNRIRPIGDNPLSGKFSLMVNTTTKMTFDISQAGPGELVATCEGPHGSLVPVNVEYLGPDTVQCDLTPPSAGPHSLSLLYGGFPLPSSPFHGLAESGGSGVRVVLTGKGLASATCGQTTEFTIDGSEAGPGVPEVTLIGVKHDIQVSLQNIGNNIYRASYTPTNPGAYLLNVMWSDRQVKGCPLKVNVGAICDASKVLCTGDGLGTGTVGKDIRSFIDTRRAGPGELSAHCVGPHKVAYCELYDHGDGTFTLNVKPQEAGKHTLTVKYGGVNVPGSPYILKVSGAPDASKVRVYGPGIEHGVLAMFQSRFICDTRGAGAGQLTVRVRGPKGAFRVEMQRESQKDRTILCKYDPTEPGDYRVEVKWAGEHVPGSPFMVVIFDTQQELNRYLQGSHSPASDLYGSVAYSTGYAHITP</sequence>
<feature type="compositionally biased region" description="Polar residues" evidence="15">
    <location>
        <begin position="114"/>
        <end position="131"/>
    </location>
</feature>
<dbReference type="GO" id="GO:0007608">
    <property type="term" value="P:sensory perception of smell"/>
    <property type="evidence" value="ECO:0007669"/>
    <property type="project" value="UniProtKB-ARBA"/>
</dbReference>
<dbReference type="GO" id="GO:0005576">
    <property type="term" value="C:extracellular region"/>
    <property type="evidence" value="ECO:0007669"/>
    <property type="project" value="UniProtKB-SubCell"/>
</dbReference>
<dbReference type="FunFam" id="2.60.40.840:FF:000002">
    <property type="entry name" value="Arrestin 3"/>
    <property type="match status" value="1"/>
</dbReference>
<keyword evidence="18" id="KW-1185">Reference proteome</keyword>
<keyword evidence="7" id="KW-0677">Repeat</keyword>
<dbReference type="InterPro" id="IPR013189">
    <property type="entry name" value="Glyco_hydro_32_C"/>
</dbReference>
<dbReference type="Pfam" id="PF00089">
    <property type="entry name" value="Trypsin"/>
    <property type="match status" value="1"/>
</dbReference>
<dbReference type="GO" id="GO:0045494">
    <property type="term" value="P:photoreceptor cell maintenance"/>
    <property type="evidence" value="ECO:0007669"/>
    <property type="project" value="UniProtKB-ARBA"/>
</dbReference>
<gene>
    <name evidence="17" type="ORF">V9T40_001648</name>
</gene>
<dbReference type="GO" id="GO:0007165">
    <property type="term" value="P:signal transduction"/>
    <property type="evidence" value="ECO:0007669"/>
    <property type="project" value="InterPro"/>
</dbReference>
<comment type="subcellular location">
    <subcellularLocation>
        <location evidence="1">Secreted</location>
    </subcellularLocation>
</comment>
<evidence type="ECO:0000256" key="8">
    <source>
        <dbReference type="ARBA" id="ARBA00022801"/>
    </source>
</evidence>
<feature type="repeat" description="Filamin" evidence="13">
    <location>
        <begin position="2306"/>
        <end position="2390"/>
    </location>
</feature>
<dbReference type="Gene3D" id="2.40.10.10">
    <property type="entry name" value="Trypsin-like serine proteases"/>
    <property type="match status" value="1"/>
</dbReference>
<feature type="repeat" description="Filamin" evidence="13">
    <location>
        <begin position="2839"/>
        <end position="2933"/>
    </location>
</feature>
<evidence type="ECO:0000256" key="11">
    <source>
        <dbReference type="ARBA" id="ARBA00068096"/>
    </source>
</evidence>
<evidence type="ECO:0000256" key="12">
    <source>
        <dbReference type="ARBA" id="ARBA00076468"/>
    </source>
</evidence>
<evidence type="ECO:0000256" key="13">
    <source>
        <dbReference type="PROSITE-ProRule" id="PRU00087"/>
    </source>
</evidence>
<protein>
    <recommendedName>
        <fullName evidence="11">Phenoloxidase-activating factor 2</fullName>
    </recommendedName>
    <alternativeName>
        <fullName evidence="12">Prophenoloxidase-activating factor II</fullName>
    </alternativeName>
</protein>
<feature type="repeat" description="Filamin" evidence="13">
    <location>
        <begin position="2654"/>
        <end position="2747"/>
    </location>
</feature>
<dbReference type="InterPro" id="IPR014752">
    <property type="entry name" value="Arrestin-like_C"/>
</dbReference>
<dbReference type="Gene3D" id="2.60.40.840">
    <property type="match status" value="1"/>
</dbReference>
<dbReference type="PANTHER" id="PTHR38537:SF13">
    <property type="entry name" value="JITTERBUG, ISOFORM N"/>
    <property type="match status" value="1"/>
</dbReference>
<keyword evidence="14" id="KW-0645">Protease</keyword>
<evidence type="ECO:0000256" key="10">
    <source>
        <dbReference type="ARBA" id="ARBA00023295"/>
    </source>
</evidence>
<dbReference type="SUPFAM" id="SSF50494">
    <property type="entry name" value="Trypsin-like serine proteases"/>
    <property type="match status" value="1"/>
</dbReference>
<evidence type="ECO:0000259" key="16">
    <source>
        <dbReference type="PROSITE" id="PS50240"/>
    </source>
</evidence>
<feature type="repeat" description="Filamin" evidence="13">
    <location>
        <begin position="2220"/>
        <end position="2299"/>
    </location>
</feature>
<dbReference type="Pfam" id="PF00630">
    <property type="entry name" value="Filamin"/>
    <property type="match status" value="18"/>
</dbReference>
<dbReference type="InterPro" id="IPR043504">
    <property type="entry name" value="Peptidase_S1_PA_chymotrypsin"/>
</dbReference>
<keyword evidence="6" id="KW-0716">Sensory transduction</keyword>
<feature type="repeat" description="Filamin" evidence="13">
    <location>
        <begin position="3593"/>
        <end position="3689"/>
    </location>
</feature>
<dbReference type="GO" id="GO:0004553">
    <property type="term" value="F:hydrolase activity, hydrolyzing O-glycosyl compounds"/>
    <property type="evidence" value="ECO:0007669"/>
    <property type="project" value="InterPro"/>
</dbReference>
<dbReference type="GO" id="GO:0006508">
    <property type="term" value="P:proteolysis"/>
    <property type="evidence" value="ECO:0007669"/>
    <property type="project" value="UniProtKB-KW"/>
</dbReference>
<keyword evidence="8 14" id="KW-0378">Hydrolase</keyword>
<evidence type="ECO:0000256" key="7">
    <source>
        <dbReference type="ARBA" id="ARBA00022737"/>
    </source>
</evidence>
<organism evidence="17 18">
    <name type="scientific">Parthenolecanium corni</name>
    <dbReference type="NCBI Taxonomy" id="536013"/>
    <lineage>
        <taxon>Eukaryota</taxon>
        <taxon>Metazoa</taxon>
        <taxon>Ecdysozoa</taxon>
        <taxon>Arthropoda</taxon>
        <taxon>Hexapoda</taxon>
        <taxon>Insecta</taxon>
        <taxon>Pterygota</taxon>
        <taxon>Neoptera</taxon>
        <taxon>Paraneoptera</taxon>
        <taxon>Hemiptera</taxon>
        <taxon>Sternorrhyncha</taxon>
        <taxon>Coccoidea</taxon>
        <taxon>Coccidae</taxon>
        <taxon>Parthenolecanium</taxon>
    </lineage>
</organism>
<evidence type="ECO:0000256" key="15">
    <source>
        <dbReference type="SAM" id="MobiDB-lite"/>
    </source>
</evidence>
<feature type="region of interest" description="Disordered" evidence="15">
    <location>
        <begin position="80"/>
        <end position="215"/>
    </location>
</feature>
<dbReference type="PROSITE" id="PS50240">
    <property type="entry name" value="TRYPSIN_DOM"/>
    <property type="match status" value="1"/>
</dbReference>
<dbReference type="InterPro" id="IPR009003">
    <property type="entry name" value="Peptidase_S1_PA"/>
</dbReference>
<dbReference type="SUPFAM" id="SSF81296">
    <property type="entry name" value="E set domains"/>
    <property type="match status" value="21"/>
</dbReference>
<dbReference type="CDD" id="cd18622">
    <property type="entry name" value="GH32_Inu-like"/>
    <property type="match status" value="2"/>
</dbReference>
<dbReference type="InterPro" id="IPR033116">
    <property type="entry name" value="TRYPSIN_SER"/>
</dbReference>
<dbReference type="PROSITE" id="PS50194">
    <property type="entry name" value="FILAMIN_REPEAT"/>
    <property type="match status" value="19"/>
</dbReference>
<dbReference type="GO" id="GO:0005975">
    <property type="term" value="P:carbohydrate metabolic process"/>
    <property type="evidence" value="ECO:0007669"/>
    <property type="project" value="InterPro"/>
</dbReference>
<feature type="domain" description="Peptidase S1" evidence="16">
    <location>
        <begin position="239"/>
        <end position="483"/>
    </location>
</feature>
<feature type="repeat" description="Filamin" evidence="13">
    <location>
        <begin position="2493"/>
        <end position="2567"/>
    </location>
</feature>
<dbReference type="Gene3D" id="2.60.120.560">
    <property type="entry name" value="Exo-inulinase, domain 1"/>
    <property type="match status" value="1"/>
</dbReference>
<keyword evidence="5" id="KW-0964">Secreted</keyword>
<dbReference type="Pfam" id="PF02752">
    <property type="entry name" value="Arrestin_C"/>
    <property type="match status" value="1"/>
</dbReference>
<dbReference type="GO" id="GO:0030036">
    <property type="term" value="P:actin cytoskeleton organization"/>
    <property type="evidence" value="ECO:0007669"/>
    <property type="project" value="InterPro"/>
</dbReference>
<feature type="repeat" description="Filamin" evidence="13">
    <location>
        <begin position="3024"/>
        <end position="3118"/>
    </location>
</feature>
<dbReference type="GO" id="GO:0016060">
    <property type="term" value="P:negative regulation of phospholipase C-activating phototransduction signaling pathway"/>
    <property type="evidence" value="ECO:0007669"/>
    <property type="project" value="UniProtKB-ARBA"/>
</dbReference>
<dbReference type="PROSITE" id="PS00134">
    <property type="entry name" value="TRYPSIN_HIS"/>
    <property type="match status" value="1"/>
</dbReference>
<dbReference type="InterPro" id="IPR013320">
    <property type="entry name" value="ConA-like_dom_sf"/>
</dbReference>
<dbReference type="Gene3D" id="2.115.10.20">
    <property type="entry name" value="Glycosyl hydrolase domain, family 43"/>
    <property type="match status" value="2"/>
</dbReference>
<feature type="repeat" description="Filamin" evidence="13">
    <location>
        <begin position="3499"/>
        <end position="3592"/>
    </location>
</feature>
<dbReference type="GO" id="GO:0002029">
    <property type="term" value="P:desensitization of G protein-coupled receptor signaling pathway"/>
    <property type="evidence" value="ECO:0007669"/>
    <property type="project" value="UniProtKB-ARBA"/>
</dbReference>
<feature type="repeat" description="Filamin" evidence="13">
    <location>
        <begin position="3116"/>
        <end position="3212"/>
    </location>
</feature>
<evidence type="ECO:0000256" key="6">
    <source>
        <dbReference type="ARBA" id="ARBA00022606"/>
    </source>
</evidence>
<dbReference type="FunFam" id="2.40.10.10:FF:000038">
    <property type="entry name" value="Serine protease"/>
    <property type="match status" value="1"/>
</dbReference>
<dbReference type="GO" id="GO:0004252">
    <property type="term" value="F:serine-type endopeptidase activity"/>
    <property type="evidence" value="ECO:0007669"/>
    <property type="project" value="InterPro"/>
</dbReference>
<feature type="repeat" description="Filamin" evidence="13">
    <location>
        <begin position="3210"/>
        <end position="3308"/>
    </location>
</feature>
<feature type="repeat" description="Filamin" evidence="13">
    <location>
        <begin position="1937"/>
        <end position="2032"/>
    </location>
</feature>
<feature type="repeat" description="Filamin" evidence="13">
    <location>
        <begin position="3306"/>
        <end position="3404"/>
    </location>
</feature>
<keyword evidence="10" id="KW-0326">Glycosidase</keyword>
<dbReference type="CDD" id="cd00190">
    <property type="entry name" value="Tryp_SPc"/>
    <property type="match status" value="1"/>
</dbReference>
<feature type="repeat" description="Filamin" evidence="13">
    <location>
        <begin position="2572"/>
        <end position="2656"/>
    </location>
</feature>
<dbReference type="FunFam" id="2.60.40.10:FF:001145">
    <property type="entry name" value="Jitterbug, isoform I"/>
    <property type="match status" value="2"/>
</dbReference>
<evidence type="ECO:0000256" key="2">
    <source>
        <dbReference type="ARBA" id="ARBA00005298"/>
    </source>
</evidence>
<reference evidence="17 18" key="1">
    <citation type="submission" date="2024-03" db="EMBL/GenBank/DDBJ databases">
        <title>Adaptation during the transition from Ophiocordyceps entomopathogen to insect associate is accompanied by gene loss and intensified selection.</title>
        <authorList>
            <person name="Ward C.M."/>
            <person name="Onetto C.A."/>
            <person name="Borneman A.R."/>
        </authorList>
    </citation>
    <scope>NUCLEOTIDE SEQUENCE [LARGE SCALE GENOMIC DNA]</scope>
    <source>
        <strain evidence="17">AWRI1</strain>
        <tissue evidence="17">Single Adult Female</tissue>
    </source>
</reference>
<dbReference type="EMBL" id="JBBCAQ010000019">
    <property type="protein sequence ID" value="KAK7595215.1"/>
    <property type="molecule type" value="Genomic_DNA"/>
</dbReference>
<dbReference type="InterPro" id="IPR011022">
    <property type="entry name" value="Arrestin_C-like"/>
</dbReference>
<accession>A0AAN9Y6S5</accession>
<evidence type="ECO:0000313" key="18">
    <source>
        <dbReference type="Proteomes" id="UP001367676"/>
    </source>
</evidence>
<dbReference type="InterPro" id="IPR013783">
    <property type="entry name" value="Ig-like_fold"/>
</dbReference>
<comment type="similarity">
    <text evidence="3">Belongs to the filamin family.</text>
</comment>
<dbReference type="InterPro" id="IPR001254">
    <property type="entry name" value="Trypsin_dom"/>
</dbReference>
<evidence type="ECO:0000256" key="4">
    <source>
        <dbReference type="ARBA" id="ARBA00009902"/>
    </source>
</evidence>
<dbReference type="InterPro" id="IPR001362">
    <property type="entry name" value="Glyco_hydro_32"/>
</dbReference>
<dbReference type="InterPro" id="IPR017868">
    <property type="entry name" value="Filamin/ABP280_repeat-like"/>
</dbReference>
<dbReference type="InterPro" id="IPR014756">
    <property type="entry name" value="Ig_E-set"/>
</dbReference>
<dbReference type="SMART" id="SM00557">
    <property type="entry name" value="IG_FLMN"/>
    <property type="match status" value="19"/>
</dbReference>